<evidence type="ECO:0000313" key="2">
    <source>
        <dbReference type="EMBL" id="SEL90831.1"/>
    </source>
</evidence>
<protein>
    <submittedName>
        <fullName evidence="2">Uncharacterized protein</fullName>
    </submittedName>
</protein>
<evidence type="ECO:0000313" key="1">
    <source>
        <dbReference type="EMBL" id="GEK89504.1"/>
    </source>
</evidence>
<dbReference type="EMBL" id="BJUX01000016">
    <property type="protein sequence ID" value="GEK89504.1"/>
    <property type="molecule type" value="Genomic_DNA"/>
</dbReference>
<gene>
    <name evidence="1" type="ORF">APU01nite_15430</name>
    <name evidence="2" type="ORF">SAMN04488100_11526</name>
</gene>
<proteinExistence type="predicted"/>
<dbReference type="EMBL" id="FOBL01000015">
    <property type="protein sequence ID" value="SEL90831.1"/>
    <property type="molecule type" value="Genomic_DNA"/>
</dbReference>
<dbReference type="STRING" id="426703.SAMN04488100_11526"/>
<accession>A0A1H7U1H3</accession>
<evidence type="ECO:0000313" key="3">
    <source>
        <dbReference type="Proteomes" id="UP000198548"/>
    </source>
</evidence>
<dbReference type="AlphaFoldDB" id="A0A1H7U1H3"/>
<name>A0A1H7U1H3_9LACT</name>
<reference evidence="1 4" key="2">
    <citation type="submission" date="2019-07" db="EMBL/GenBank/DDBJ databases">
        <title>Whole genome shotgun sequence of Alkalibacterium putridalgicola NBRC 103243.</title>
        <authorList>
            <person name="Hosoyama A."/>
            <person name="Uohara A."/>
            <person name="Ohji S."/>
            <person name="Ichikawa N."/>
        </authorList>
    </citation>
    <scope>NUCLEOTIDE SEQUENCE [LARGE SCALE GENOMIC DNA]</scope>
    <source>
        <strain evidence="1 4">NBRC 103243</strain>
    </source>
</reference>
<organism evidence="2 3">
    <name type="scientific">Alkalibacterium putridalgicola</name>
    <dbReference type="NCBI Taxonomy" id="426703"/>
    <lineage>
        <taxon>Bacteria</taxon>
        <taxon>Bacillati</taxon>
        <taxon>Bacillota</taxon>
        <taxon>Bacilli</taxon>
        <taxon>Lactobacillales</taxon>
        <taxon>Carnobacteriaceae</taxon>
        <taxon>Alkalibacterium</taxon>
    </lineage>
</organism>
<evidence type="ECO:0000313" key="4">
    <source>
        <dbReference type="Proteomes" id="UP000321425"/>
    </source>
</evidence>
<reference evidence="2 3" key="1">
    <citation type="submission" date="2016-10" db="EMBL/GenBank/DDBJ databases">
        <authorList>
            <person name="de Groot N.N."/>
        </authorList>
    </citation>
    <scope>NUCLEOTIDE SEQUENCE [LARGE SCALE GENOMIC DNA]</scope>
    <source>
        <strain evidence="2 3">DSM 19182</strain>
    </source>
</reference>
<dbReference type="RefSeq" id="WP_177165486.1">
    <property type="nucleotide sequence ID" value="NZ_BJUX01000016.1"/>
</dbReference>
<dbReference type="Proteomes" id="UP000198548">
    <property type="component" value="Unassembled WGS sequence"/>
</dbReference>
<dbReference type="Proteomes" id="UP000321425">
    <property type="component" value="Unassembled WGS sequence"/>
</dbReference>
<sequence>MQMDVDSEAAITAMKAMEYMIIQAKPFDSGILLNEKIITVVKATCGGP</sequence>
<keyword evidence="4" id="KW-1185">Reference proteome</keyword>